<accession>A0A2K1ICA1</accession>
<dbReference type="PaxDb" id="3218-PP1S217_32V6.1"/>
<dbReference type="Gramene" id="Pp3c26_8290V3.2">
    <property type="protein sequence ID" value="Pp3c26_8290V3.2"/>
    <property type="gene ID" value="Pp3c26_8290"/>
</dbReference>
<name>A0A2K1ICA1_PHYPA</name>
<dbReference type="PROSITE" id="PS50176">
    <property type="entry name" value="ARM_REPEAT"/>
    <property type="match status" value="1"/>
</dbReference>
<evidence type="ECO:0000313" key="5">
    <source>
        <dbReference type="EMBL" id="PNR26910.1"/>
    </source>
</evidence>
<dbReference type="InterPro" id="IPR058678">
    <property type="entry name" value="ARM_PUB"/>
</dbReference>
<dbReference type="GeneID" id="112278067"/>
<dbReference type="EnsemblPlants" id="Pp3c26_8290V3.2">
    <property type="protein sequence ID" value="Pp3c26_8290V3.2"/>
    <property type="gene ID" value="Pp3c26_8290"/>
</dbReference>
<keyword evidence="7" id="KW-1185">Reference proteome</keyword>
<dbReference type="InterPro" id="IPR000225">
    <property type="entry name" value="Armadillo"/>
</dbReference>
<dbReference type="OMA" id="HIIRYPD"/>
<feature type="compositionally biased region" description="Low complexity" evidence="3">
    <location>
        <begin position="301"/>
        <end position="314"/>
    </location>
</feature>
<evidence type="ECO:0000256" key="3">
    <source>
        <dbReference type="SAM" id="MobiDB-lite"/>
    </source>
</evidence>
<dbReference type="InterPro" id="IPR011989">
    <property type="entry name" value="ARM-like"/>
</dbReference>
<evidence type="ECO:0000259" key="4">
    <source>
        <dbReference type="Pfam" id="PF25598"/>
    </source>
</evidence>
<evidence type="ECO:0000256" key="2">
    <source>
        <dbReference type="PROSITE-ProRule" id="PRU00259"/>
    </source>
</evidence>
<keyword evidence="1" id="KW-0833">Ubl conjugation pathway</keyword>
<dbReference type="OrthoDB" id="10064100at2759"/>
<gene>
    <name evidence="6" type="primary">LOC112278067</name>
    <name evidence="5" type="ORF">PHYPA_030391</name>
</gene>
<dbReference type="Pfam" id="PF25598">
    <property type="entry name" value="ARM_PUB"/>
    <property type="match status" value="1"/>
</dbReference>
<dbReference type="Proteomes" id="UP000006727">
    <property type="component" value="Chromosome 26"/>
</dbReference>
<dbReference type="SUPFAM" id="SSF48371">
    <property type="entry name" value="ARM repeat"/>
    <property type="match status" value="1"/>
</dbReference>
<dbReference type="GO" id="GO:0005634">
    <property type="term" value="C:nucleus"/>
    <property type="evidence" value="ECO:0000318"/>
    <property type="project" value="GO_Central"/>
</dbReference>
<dbReference type="Gramene" id="Pp3c26_8290V3.1">
    <property type="protein sequence ID" value="Pp3c26_8290V3.1"/>
    <property type="gene ID" value="Pp3c26_8290"/>
</dbReference>
<dbReference type="PANTHER" id="PTHR23315">
    <property type="entry name" value="U BOX DOMAIN-CONTAINING"/>
    <property type="match status" value="1"/>
</dbReference>
<reference evidence="6" key="3">
    <citation type="submission" date="2020-12" db="UniProtKB">
        <authorList>
            <consortium name="EnsemblPlants"/>
        </authorList>
    </citation>
    <scope>IDENTIFICATION</scope>
</reference>
<organism evidence="5">
    <name type="scientific">Physcomitrium patens</name>
    <name type="common">Spreading-leaved earth moss</name>
    <name type="synonym">Physcomitrella patens</name>
    <dbReference type="NCBI Taxonomy" id="3218"/>
    <lineage>
        <taxon>Eukaryota</taxon>
        <taxon>Viridiplantae</taxon>
        <taxon>Streptophyta</taxon>
        <taxon>Embryophyta</taxon>
        <taxon>Bryophyta</taxon>
        <taxon>Bryophytina</taxon>
        <taxon>Bryopsida</taxon>
        <taxon>Funariidae</taxon>
        <taxon>Funariales</taxon>
        <taxon>Funariaceae</taxon>
        <taxon>Physcomitrium</taxon>
    </lineage>
</organism>
<dbReference type="FunCoup" id="A0A2K1ICA1">
    <property type="interactions" value="701"/>
</dbReference>
<dbReference type="SMART" id="SM00185">
    <property type="entry name" value="ARM"/>
    <property type="match status" value="3"/>
</dbReference>
<dbReference type="EMBL" id="ABEU02000026">
    <property type="protein sequence ID" value="PNR26910.1"/>
    <property type="molecule type" value="Genomic_DNA"/>
</dbReference>
<dbReference type="RefSeq" id="XP_024366865.1">
    <property type="nucleotide sequence ID" value="XM_024511097.2"/>
</dbReference>
<feature type="region of interest" description="Disordered" evidence="3">
    <location>
        <begin position="301"/>
        <end position="323"/>
    </location>
</feature>
<reference evidence="5 7" key="2">
    <citation type="journal article" date="2018" name="Plant J.">
        <title>The Physcomitrella patens chromosome-scale assembly reveals moss genome structure and evolution.</title>
        <authorList>
            <person name="Lang D."/>
            <person name="Ullrich K.K."/>
            <person name="Murat F."/>
            <person name="Fuchs J."/>
            <person name="Jenkins J."/>
            <person name="Haas F.B."/>
            <person name="Piednoel M."/>
            <person name="Gundlach H."/>
            <person name="Van Bel M."/>
            <person name="Meyberg R."/>
            <person name="Vives C."/>
            <person name="Morata J."/>
            <person name="Symeonidi A."/>
            <person name="Hiss M."/>
            <person name="Muchero W."/>
            <person name="Kamisugi Y."/>
            <person name="Saleh O."/>
            <person name="Blanc G."/>
            <person name="Decker E.L."/>
            <person name="van Gessel N."/>
            <person name="Grimwood J."/>
            <person name="Hayes R.D."/>
            <person name="Graham S.W."/>
            <person name="Gunter L.E."/>
            <person name="McDaniel S.F."/>
            <person name="Hoernstein S.N.W."/>
            <person name="Larsson A."/>
            <person name="Li F.W."/>
            <person name="Perroud P.F."/>
            <person name="Phillips J."/>
            <person name="Ranjan P."/>
            <person name="Rokshar D.S."/>
            <person name="Rothfels C.J."/>
            <person name="Schneider L."/>
            <person name="Shu S."/>
            <person name="Stevenson D.W."/>
            <person name="Thummler F."/>
            <person name="Tillich M."/>
            <person name="Villarreal Aguilar J.C."/>
            <person name="Widiez T."/>
            <person name="Wong G.K."/>
            <person name="Wymore A."/>
            <person name="Zhang Y."/>
            <person name="Zimmer A.D."/>
            <person name="Quatrano R.S."/>
            <person name="Mayer K.F.X."/>
            <person name="Goodstein D."/>
            <person name="Casacuberta J.M."/>
            <person name="Vandepoele K."/>
            <person name="Reski R."/>
            <person name="Cuming A.C."/>
            <person name="Tuskan G.A."/>
            <person name="Maumus F."/>
            <person name="Salse J."/>
            <person name="Schmutz J."/>
            <person name="Rensing S.A."/>
        </authorList>
    </citation>
    <scope>NUCLEOTIDE SEQUENCE [LARGE SCALE GENOMIC DNA]</scope>
    <source>
        <strain evidence="6 7">cv. Gransden 2004</strain>
    </source>
</reference>
<dbReference type="Gene3D" id="1.25.10.10">
    <property type="entry name" value="Leucine-rich Repeat Variant"/>
    <property type="match status" value="1"/>
</dbReference>
<dbReference type="PANTHER" id="PTHR23315:SF224">
    <property type="entry name" value="U-BOX DOMAIN-CONTAINING PROTEIN 1"/>
    <property type="match status" value="1"/>
</dbReference>
<feature type="repeat" description="ARM" evidence="2">
    <location>
        <begin position="54"/>
        <end position="82"/>
    </location>
</feature>
<dbReference type="EnsemblPlants" id="Pp3c26_8290V3.1">
    <property type="protein sequence ID" value="Pp3c26_8290V3.1"/>
    <property type="gene ID" value="Pp3c26_8290"/>
</dbReference>
<dbReference type="KEGG" id="ppp:112278067"/>
<dbReference type="InterPro" id="IPR016024">
    <property type="entry name" value="ARM-type_fold"/>
</dbReference>
<proteinExistence type="predicted"/>
<dbReference type="GO" id="GO:0005737">
    <property type="term" value="C:cytoplasm"/>
    <property type="evidence" value="ECO:0000318"/>
    <property type="project" value="GO_Central"/>
</dbReference>
<sequence>MEESEREEEDIEVAAEIVARLNSESLKESQAAAKDLRMMAKVDESCRGPIAEAGGIEALLPLLHSSDPDLQENVITTLLNLSINPLVRVRITQTQNALEAILNVIRWGHTAASKENAAATLFSLLIVEDYRDVVGRHPLAIVALLALLRDAPRHRGKKDAIKGLFHLSLHDANKPRLVEEGVVQVLMSYVRDRGSGLVDDSLSVLAILALCEEGAIAIVGASALPILVEILRAGSPRSRENALSVLLALYKGSNEIILERVAFYNHQIVSMLCSLSVIGSDRAKRKANELMRMLVVSDYSSDSMSSRSSRSGSSFLNNFDSRS</sequence>
<evidence type="ECO:0000313" key="7">
    <source>
        <dbReference type="Proteomes" id="UP000006727"/>
    </source>
</evidence>
<evidence type="ECO:0000313" key="6">
    <source>
        <dbReference type="EnsemblPlants" id="Pp3c26_8290V3.1"/>
    </source>
</evidence>
<feature type="domain" description="U-box" evidence="4">
    <location>
        <begin position="16"/>
        <end position="299"/>
    </location>
</feature>
<evidence type="ECO:0000256" key="1">
    <source>
        <dbReference type="ARBA" id="ARBA00022786"/>
    </source>
</evidence>
<dbReference type="AlphaFoldDB" id="A0A2K1ICA1"/>
<protein>
    <recommendedName>
        <fullName evidence="4">U-box domain-containing protein</fullName>
    </recommendedName>
</protein>
<reference evidence="5 7" key="1">
    <citation type="journal article" date="2008" name="Science">
        <title>The Physcomitrella genome reveals evolutionary insights into the conquest of land by plants.</title>
        <authorList>
            <person name="Rensing S."/>
            <person name="Lang D."/>
            <person name="Zimmer A."/>
            <person name="Terry A."/>
            <person name="Salamov A."/>
            <person name="Shapiro H."/>
            <person name="Nishiyama T."/>
            <person name="Perroud P.-F."/>
            <person name="Lindquist E."/>
            <person name="Kamisugi Y."/>
            <person name="Tanahashi T."/>
            <person name="Sakakibara K."/>
            <person name="Fujita T."/>
            <person name="Oishi K."/>
            <person name="Shin-I T."/>
            <person name="Kuroki Y."/>
            <person name="Toyoda A."/>
            <person name="Suzuki Y."/>
            <person name="Hashimoto A."/>
            <person name="Yamaguchi K."/>
            <person name="Sugano A."/>
            <person name="Kohara Y."/>
            <person name="Fujiyama A."/>
            <person name="Anterola A."/>
            <person name="Aoki S."/>
            <person name="Ashton N."/>
            <person name="Barbazuk W.B."/>
            <person name="Barker E."/>
            <person name="Bennetzen J."/>
            <person name="Bezanilla M."/>
            <person name="Blankenship R."/>
            <person name="Cho S.H."/>
            <person name="Dutcher S."/>
            <person name="Estelle M."/>
            <person name="Fawcett J.A."/>
            <person name="Gundlach H."/>
            <person name="Hanada K."/>
            <person name="Heyl A."/>
            <person name="Hicks K.A."/>
            <person name="Hugh J."/>
            <person name="Lohr M."/>
            <person name="Mayer K."/>
            <person name="Melkozernov A."/>
            <person name="Murata T."/>
            <person name="Nelson D."/>
            <person name="Pils B."/>
            <person name="Prigge M."/>
            <person name="Reiss B."/>
            <person name="Renner T."/>
            <person name="Rombauts S."/>
            <person name="Rushton P."/>
            <person name="Sanderfoot A."/>
            <person name="Schween G."/>
            <person name="Shiu S.-H."/>
            <person name="Stueber K."/>
            <person name="Theodoulou F.L."/>
            <person name="Tu H."/>
            <person name="Van de Peer Y."/>
            <person name="Verrier P.J."/>
            <person name="Waters E."/>
            <person name="Wood A."/>
            <person name="Yang L."/>
            <person name="Cove D."/>
            <person name="Cuming A."/>
            <person name="Hasebe M."/>
            <person name="Lucas S."/>
            <person name="Mishler D.B."/>
            <person name="Reski R."/>
            <person name="Grigoriev I."/>
            <person name="Quatrano R.S."/>
            <person name="Boore J.L."/>
        </authorList>
    </citation>
    <scope>NUCLEOTIDE SEQUENCE [LARGE SCALE GENOMIC DNA]</scope>
    <source>
        <strain evidence="6 7">cv. Gransden 2004</strain>
    </source>
</reference>